<dbReference type="InterPro" id="IPR020901">
    <property type="entry name" value="Prtase_inh_Kunz-CS"/>
</dbReference>
<reference evidence="2 3" key="1">
    <citation type="journal article" date="2014" name="Nat. Genet.">
        <title>Genome and transcriptome of the porcine whipworm Trichuris suis.</title>
        <authorList>
            <person name="Jex A.R."/>
            <person name="Nejsum P."/>
            <person name="Schwarz E.M."/>
            <person name="Hu L."/>
            <person name="Young N.D."/>
            <person name="Hall R.S."/>
            <person name="Korhonen P.K."/>
            <person name="Liao S."/>
            <person name="Thamsborg S."/>
            <person name="Xia J."/>
            <person name="Xu P."/>
            <person name="Wang S."/>
            <person name="Scheerlinck J.P."/>
            <person name="Hofmann A."/>
            <person name="Sternberg P.W."/>
            <person name="Wang J."/>
            <person name="Gasser R.B."/>
        </authorList>
    </citation>
    <scope>NUCLEOTIDE SEQUENCE [LARGE SCALE GENOMIC DNA]</scope>
    <source>
        <strain evidence="2">DCEP-RM93M</strain>
    </source>
</reference>
<dbReference type="Pfam" id="PF00014">
    <property type="entry name" value="Kunitz_BPTI"/>
    <property type="match status" value="2"/>
</dbReference>
<dbReference type="PROSITE" id="PS50279">
    <property type="entry name" value="BPTI_KUNITZ_2"/>
    <property type="match status" value="2"/>
</dbReference>
<keyword evidence="3" id="KW-1185">Reference proteome</keyword>
<proteinExistence type="predicted"/>
<dbReference type="InterPro" id="IPR002223">
    <property type="entry name" value="Kunitz_BPTI"/>
</dbReference>
<feature type="domain" description="BPTI/Kunitz inhibitor" evidence="1">
    <location>
        <begin position="522"/>
        <end position="578"/>
    </location>
</feature>
<gene>
    <name evidence="2" type="ORF">M513_11752</name>
</gene>
<dbReference type="SMART" id="SM00289">
    <property type="entry name" value="WR1"/>
    <property type="match status" value="11"/>
</dbReference>
<dbReference type="GO" id="GO:0004867">
    <property type="term" value="F:serine-type endopeptidase inhibitor activity"/>
    <property type="evidence" value="ECO:0007669"/>
    <property type="project" value="InterPro"/>
</dbReference>
<feature type="domain" description="BPTI/Kunitz inhibitor" evidence="1">
    <location>
        <begin position="416"/>
        <end position="468"/>
    </location>
</feature>
<dbReference type="CDD" id="cd00109">
    <property type="entry name" value="Kunitz-type"/>
    <property type="match status" value="2"/>
</dbReference>
<protein>
    <recommendedName>
        <fullName evidence="1">BPTI/Kunitz inhibitor domain-containing protein</fullName>
    </recommendedName>
</protein>
<dbReference type="PROSITE" id="PS00280">
    <property type="entry name" value="BPTI_KUNITZ_1"/>
    <property type="match status" value="1"/>
</dbReference>
<dbReference type="InterPro" id="IPR028150">
    <property type="entry name" value="Lustrin_cystein"/>
</dbReference>
<dbReference type="SMART" id="SM00131">
    <property type="entry name" value="KU"/>
    <property type="match status" value="2"/>
</dbReference>
<dbReference type="PANTHER" id="PTHR46339:SF10">
    <property type="entry name" value="BPTI_KUNITZ INHIBITOR DOMAIN-CONTAINING PROTEIN"/>
    <property type="match status" value="1"/>
</dbReference>
<dbReference type="InterPro" id="IPR053014">
    <property type="entry name" value="Cuticle_assoc_divergent"/>
</dbReference>
<name>A0A085LQZ3_9BILA</name>
<dbReference type="InterPro" id="IPR006150">
    <property type="entry name" value="Cys_repeat_1"/>
</dbReference>
<dbReference type="InterPro" id="IPR036880">
    <property type="entry name" value="Kunitz_BPTI_sf"/>
</dbReference>
<evidence type="ECO:0000313" key="2">
    <source>
        <dbReference type="EMBL" id="KFD47389.1"/>
    </source>
</evidence>
<dbReference type="EMBL" id="KL363329">
    <property type="protein sequence ID" value="KFD47389.1"/>
    <property type="molecule type" value="Genomic_DNA"/>
</dbReference>
<sequence length="839" mass="92817">MYEKKPESNLCPISNWVRGRADQPITCSLDNDCPPETFCHTEKQAEAPMVCCRKRENDICWPWAPYLINQKPVKCDQHLNTCLKGFTCELDNETGSSYCCMRRTKLTVEPVAVETLSPKARRIQVFHVCPVLHSPYLLDGYPLTCKPGSSRYCPAGYSCQPHESTGLYFCCLREAVRARSDHLDFHPVLIKESPSIDGCPPQTTSVFGRSGKIITCDIFQANSCMPGSTCLYSDHYKRYQCCQPIKTASDSKADPCPFGEQRYHSLLTNQTLHCDPAKGETSGCPDGFFCLQSPVTRSEAYCCTSNQVCPHGKRPYTLPNTNVVPPCSGISNSHACPNGYFCYGSERASLCCPQTKKRSTHLEVISSPCVAGDPLVDRLKGNQFQKCSLSNPCPAEFKCVPTTEGSLCCPKREVVCSQKINPGIRCDEPVTFRYAFDVTLGSCQPYSYQGCSGNANNFPTIAQCENFCLQGLCFKGLPVQRRGRIVRCDLFERTCPLEHYCVVPVYGPATSRICCPSASVVCALNKAEGTFCNSNQTSGSVSRFYFDFHTRSCVEFQFRGCGENGNNFETSEECLKFCSGFIAVPYSNDYGKQYSPGNAGLHVSVPACSVADHQLAPGSMYYRCDPKLPSNCPDGYSCQRSFNNHEYICCGFPSVTEISATKRSVCSSRSSGFSKLENYEPSRCASKLDCPPGLTCQYILPLGQHFCCPPVLPKSSDYSITSFGILNDCPVGELYLYPQTGQPLTCRLEVDRCPENYYCRLSEATGIGICCSNVHRSLRKVSRSNTEMTDAKILMSKKYNSGEMHKTAMPSHNPTEAGLNSSRHLSSQLQLFCDTTSSE</sequence>
<dbReference type="AlphaFoldDB" id="A0A085LQZ3"/>
<accession>A0A085LQZ3</accession>
<dbReference type="PANTHER" id="PTHR46339">
    <property type="entry name" value="PROTEIN CBG15282-RELATED"/>
    <property type="match status" value="1"/>
</dbReference>
<evidence type="ECO:0000313" key="3">
    <source>
        <dbReference type="Proteomes" id="UP000030764"/>
    </source>
</evidence>
<dbReference type="Proteomes" id="UP000030764">
    <property type="component" value="Unassembled WGS sequence"/>
</dbReference>
<organism evidence="2 3">
    <name type="scientific">Trichuris suis</name>
    <name type="common">pig whipworm</name>
    <dbReference type="NCBI Taxonomy" id="68888"/>
    <lineage>
        <taxon>Eukaryota</taxon>
        <taxon>Metazoa</taxon>
        <taxon>Ecdysozoa</taxon>
        <taxon>Nematoda</taxon>
        <taxon>Enoplea</taxon>
        <taxon>Dorylaimia</taxon>
        <taxon>Trichinellida</taxon>
        <taxon>Trichuridae</taxon>
        <taxon>Trichuris</taxon>
    </lineage>
</organism>
<dbReference type="SUPFAM" id="SSF57362">
    <property type="entry name" value="BPTI-like"/>
    <property type="match status" value="2"/>
</dbReference>
<evidence type="ECO:0000259" key="1">
    <source>
        <dbReference type="PROSITE" id="PS50279"/>
    </source>
</evidence>
<dbReference type="Pfam" id="PF14625">
    <property type="entry name" value="Lustrin_cystein"/>
    <property type="match status" value="10"/>
</dbReference>
<dbReference type="Gene3D" id="4.10.410.10">
    <property type="entry name" value="Pancreatic trypsin inhibitor Kunitz domain"/>
    <property type="match status" value="2"/>
</dbReference>